<dbReference type="InterPro" id="IPR018834">
    <property type="entry name" value="DNA/RNA-bd_Est1-type"/>
</dbReference>
<proteinExistence type="predicted"/>
<dbReference type="SUPFAM" id="SSF48452">
    <property type="entry name" value="TPR-like"/>
    <property type="match status" value="1"/>
</dbReference>
<reference evidence="4" key="1">
    <citation type="submission" date="2020-01" db="EMBL/GenBank/DDBJ databases">
        <authorList>
            <consortium name="DOE Joint Genome Institute"/>
            <person name="Haridas S."/>
            <person name="Albert R."/>
            <person name="Binder M."/>
            <person name="Bloem J."/>
            <person name="Labutti K."/>
            <person name="Salamov A."/>
            <person name="Andreopoulos B."/>
            <person name="Baker S.E."/>
            <person name="Barry K."/>
            <person name="Bills G."/>
            <person name="Bluhm B.H."/>
            <person name="Cannon C."/>
            <person name="Castanera R."/>
            <person name="Culley D.E."/>
            <person name="Daum C."/>
            <person name="Ezra D."/>
            <person name="Gonzalez J.B."/>
            <person name="Henrissat B."/>
            <person name="Kuo A."/>
            <person name="Liang C."/>
            <person name="Lipzen A."/>
            <person name="Lutzoni F."/>
            <person name="Magnuson J."/>
            <person name="Mondo S."/>
            <person name="Nolan M."/>
            <person name="Ohm R."/>
            <person name="Pangilinan J."/>
            <person name="Park H.-J."/>
            <person name="Ramirez L."/>
            <person name="Alfaro M."/>
            <person name="Sun H."/>
            <person name="Tritt A."/>
            <person name="Yoshinaga Y."/>
            <person name="Zwiers L.-H."/>
            <person name="Turgeon B.G."/>
            <person name="Goodwin S.B."/>
            <person name="Spatafora J.W."/>
            <person name="Crous P.W."/>
            <person name="Grigoriev I.V."/>
        </authorList>
    </citation>
    <scope>NUCLEOTIDE SEQUENCE</scope>
    <source>
        <strain evidence="4">CBS 342.82</strain>
    </source>
</reference>
<dbReference type="GeneID" id="54359599"/>
<dbReference type="Pfam" id="PF10373">
    <property type="entry name" value="EST1_DNA_bind"/>
    <property type="match status" value="1"/>
</dbReference>
<organism evidence="4">
    <name type="scientific">Dissoconium aciculare CBS 342.82</name>
    <dbReference type="NCBI Taxonomy" id="1314786"/>
    <lineage>
        <taxon>Eukaryota</taxon>
        <taxon>Fungi</taxon>
        <taxon>Dikarya</taxon>
        <taxon>Ascomycota</taxon>
        <taxon>Pezizomycotina</taxon>
        <taxon>Dothideomycetes</taxon>
        <taxon>Dothideomycetidae</taxon>
        <taxon>Mycosphaerellales</taxon>
        <taxon>Dissoconiaceae</taxon>
        <taxon>Dissoconium</taxon>
    </lineage>
</organism>
<dbReference type="Proteomes" id="UP000504637">
    <property type="component" value="Unplaced"/>
</dbReference>
<gene>
    <name evidence="4" type="ORF">K489DRAFT_324963</name>
</gene>
<dbReference type="PANTHER" id="PTHR15696">
    <property type="entry name" value="SMG-7 SUPPRESSOR WITH MORPHOLOGICAL EFFECT ON GENITALIA PROTEIN 7"/>
    <property type="match status" value="1"/>
</dbReference>
<feature type="non-terminal residue" evidence="4">
    <location>
        <position position="398"/>
    </location>
</feature>
<reference evidence="4" key="2">
    <citation type="submission" date="2020-04" db="EMBL/GenBank/DDBJ databases">
        <authorList>
            <consortium name="NCBI Genome Project"/>
        </authorList>
    </citation>
    <scope>NUCLEOTIDE SEQUENCE</scope>
    <source>
        <strain evidence="4">CBS 342.82</strain>
    </source>
</reference>
<accession>A0A6J3LW79</accession>
<feature type="domain" description="Telomerase activating protein Est1-like N-terminal" evidence="2">
    <location>
        <begin position="9"/>
        <end position="43"/>
    </location>
</feature>
<dbReference type="InterPro" id="IPR045153">
    <property type="entry name" value="Est1/Ebs1-like"/>
</dbReference>
<feature type="domain" description="DNA/RNA-binding" evidence="1">
    <location>
        <begin position="56"/>
        <end position="347"/>
    </location>
</feature>
<dbReference type="InterPro" id="IPR019458">
    <property type="entry name" value="Est1-like_N"/>
</dbReference>
<dbReference type="Pfam" id="PF10374">
    <property type="entry name" value="EST1"/>
    <property type="match status" value="1"/>
</dbReference>
<sequence length="398" mass="45726">MKDKNNSFGESQPLRIAPEQRDIVLKSAHQCLIYLGDLSRWRASEQLDKVPEFGPAIGYYALAATLMPSSGMGHHQQAVVELEQRHHLYAIYHLYRALVVANPHPNAASNLHAEFKKTNAAWDKGELIQKGPPNDPEAPKRALVGWFVRLHSICYKGETFAGFEELEREVLGQLSTGVKQRLLDDKYEKLLRKMVVVNLAAQYWAGQRFQSDPDKQQNQQSFFYFFRFNITTFTSLCRVFYDELKARLLSLEDDDAELAVKITPSLRRILPSIRLYNMWLMSMVHMVVGLSGEPFLAPSIAQFWPCYARAVDLIAQGFPIWDLEDVADVTYMLEEDVDTIEFQPLMDAKTMKTWQNKENGMLKRKYTDADVEKGSQDDEMLQRVKDFLVDGLYLANDD</sequence>
<dbReference type="RefSeq" id="XP_033456959.1">
    <property type="nucleotide sequence ID" value="XM_033601799.1"/>
</dbReference>
<name>A0A6J3LW79_9PEZI</name>
<evidence type="ECO:0008006" key="5">
    <source>
        <dbReference type="Google" id="ProtNLM"/>
    </source>
</evidence>
<evidence type="ECO:0000259" key="2">
    <source>
        <dbReference type="Pfam" id="PF10374"/>
    </source>
</evidence>
<reference evidence="4" key="3">
    <citation type="submission" date="2025-08" db="UniProtKB">
        <authorList>
            <consortium name="RefSeq"/>
        </authorList>
    </citation>
    <scope>IDENTIFICATION</scope>
    <source>
        <strain evidence="4">CBS 342.82</strain>
    </source>
</reference>
<dbReference type="AlphaFoldDB" id="A0A6J3LW79"/>
<protein>
    <recommendedName>
        <fullName evidence="5">DNA/RNA-binding domain-containing protein</fullName>
    </recommendedName>
</protein>
<evidence type="ECO:0000313" key="3">
    <source>
        <dbReference type="Proteomes" id="UP000504637"/>
    </source>
</evidence>
<dbReference type="InterPro" id="IPR011990">
    <property type="entry name" value="TPR-like_helical_dom_sf"/>
</dbReference>
<evidence type="ECO:0000313" key="4">
    <source>
        <dbReference type="RefSeq" id="XP_033456959.1"/>
    </source>
</evidence>
<dbReference type="Gene3D" id="1.25.40.10">
    <property type="entry name" value="Tetratricopeptide repeat domain"/>
    <property type="match status" value="1"/>
</dbReference>
<dbReference type="PANTHER" id="PTHR15696:SF36">
    <property type="entry name" value="NONSENSE-MEDIATED MRNA DECAY FACTOR"/>
    <property type="match status" value="1"/>
</dbReference>
<dbReference type="OrthoDB" id="69928at2759"/>
<keyword evidence="3" id="KW-1185">Reference proteome</keyword>
<evidence type="ECO:0000259" key="1">
    <source>
        <dbReference type="Pfam" id="PF10373"/>
    </source>
</evidence>